<comment type="caution">
    <text evidence="2">The sequence shown here is derived from an EMBL/GenBank/DDBJ whole genome shotgun (WGS) entry which is preliminary data.</text>
</comment>
<dbReference type="eggNOG" id="ENOG5033D88">
    <property type="taxonomic scope" value="Bacteria"/>
</dbReference>
<name>A0A087D5J1_BIFRU</name>
<dbReference type="EMBL" id="JGZL01000001">
    <property type="protein sequence ID" value="KFI90791.1"/>
    <property type="molecule type" value="Genomic_DNA"/>
</dbReference>
<accession>A0A087D5J1</accession>
<evidence type="ECO:0000256" key="1">
    <source>
        <dbReference type="SAM" id="Phobius"/>
    </source>
</evidence>
<dbReference type="Proteomes" id="UP000029078">
    <property type="component" value="Unassembled WGS sequence"/>
</dbReference>
<evidence type="ECO:0000313" key="3">
    <source>
        <dbReference type="Proteomes" id="UP000029078"/>
    </source>
</evidence>
<gene>
    <name evidence="2" type="ORF">BRUM_0037</name>
</gene>
<evidence type="ECO:0000313" key="2">
    <source>
        <dbReference type="EMBL" id="KFI90791.1"/>
    </source>
</evidence>
<dbReference type="AlphaFoldDB" id="A0A087D5J1"/>
<proteinExistence type="predicted"/>
<keyword evidence="1" id="KW-0472">Membrane</keyword>
<reference evidence="2 3" key="1">
    <citation type="submission" date="2014-03" db="EMBL/GenBank/DDBJ databases">
        <title>Genomics of Bifidobacteria.</title>
        <authorList>
            <person name="Ventura M."/>
            <person name="Milani C."/>
            <person name="Lugli G.A."/>
        </authorList>
    </citation>
    <scope>NUCLEOTIDE SEQUENCE [LARGE SCALE GENOMIC DNA]</scope>
    <source>
        <strain evidence="2 3">LMG 21811</strain>
    </source>
</reference>
<feature type="transmembrane region" description="Helical" evidence="1">
    <location>
        <begin position="26"/>
        <end position="46"/>
    </location>
</feature>
<keyword evidence="1" id="KW-0812">Transmembrane</keyword>
<protein>
    <submittedName>
        <fullName evidence="2">Uncharacterized protein</fullName>
    </submittedName>
</protein>
<organism evidence="2 3">
    <name type="scientific">Bifidobacterium ruminantium</name>
    <dbReference type="NCBI Taxonomy" id="78346"/>
    <lineage>
        <taxon>Bacteria</taxon>
        <taxon>Bacillati</taxon>
        <taxon>Actinomycetota</taxon>
        <taxon>Actinomycetes</taxon>
        <taxon>Bifidobacteriales</taxon>
        <taxon>Bifidobacteriaceae</taxon>
        <taxon>Bifidobacterium</taxon>
    </lineage>
</organism>
<dbReference type="RefSeq" id="WP_026646815.1">
    <property type="nucleotide sequence ID" value="NZ_JGZL01000001.1"/>
</dbReference>
<keyword evidence="1" id="KW-1133">Transmembrane helix</keyword>
<dbReference type="STRING" id="78346.BRUM_0037"/>
<keyword evidence="3" id="KW-1185">Reference proteome</keyword>
<sequence>MAQKTSPRTGKNRTEKQQAVYRRRRIVVGVALVVVLSFIVFCLYSLSQGIVAVNREIHHADVYAISRKEVPTPTGQQKKSSVPDCDASDIALSVTPAASSLGVGDSMDFAVSVKYNGTSKAGCLIDVSQSGTVLTIKSGKDVIWKSDVCPVNSDYRLLVKGDEVKQTITWPGVRSGSACADAADLPKVDRGVYSAQLSVKGHAKTKSEPVGITVE</sequence>